<accession>A0A0A5GQ49</accession>
<dbReference type="AlphaFoldDB" id="A0A0A5GQ49"/>
<sequence>MRWLMMIFLIGTLGACGTTEEGSTNDVKDVQFFKRTANTLEKASDREPGYSESDNPMQVDQLGKTWGIGPDREKAREGAELVEGVDVKRISIRGSQAYVHVHVDGLTSQDEAMVYADKVRKSVQKALPRYTIKVRVN</sequence>
<evidence type="ECO:0000313" key="3">
    <source>
        <dbReference type="Proteomes" id="UP000030528"/>
    </source>
</evidence>
<dbReference type="Proteomes" id="UP000030528">
    <property type="component" value="Unassembled WGS sequence"/>
</dbReference>
<organism evidence="2 3">
    <name type="scientific">Pontibacillus halophilus JSM 076056 = DSM 19796</name>
    <dbReference type="NCBI Taxonomy" id="1385510"/>
    <lineage>
        <taxon>Bacteria</taxon>
        <taxon>Bacillati</taxon>
        <taxon>Bacillota</taxon>
        <taxon>Bacilli</taxon>
        <taxon>Bacillales</taxon>
        <taxon>Bacillaceae</taxon>
        <taxon>Pontibacillus</taxon>
    </lineage>
</organism>
<evidence type="ECO:0000313" key="2">
    <source>
        <dbReference type="EMBL" id="KGX94074.1"/>
    </source>
</evidence>
<dbReference type="OrthoDB" id="2691655at2"/>
<proteinExistence type="predicted"/>
<name>A0A0A5GQ49_9BACI</name>
<gene>
    <name evidence="2" type="ORF">N781_01365</name>
</gene>
<dbReference type="EMBL" id="AVPE01000001">
    <property type="protein sequence ID" value="KGX94074.1"/>
    <property type="molecule type" value="Genomic_DNA"/>
</dbReference>
<comment type="caution">
    <text evidence="2">The sequence shown here is derived from an EMBL/GenBank/DDBJ whole genome shotgun (WGS) entry which is preliminary data.</text>
</comment>
<evidence type="ECO:0008006" key="4">
    <source>
        <dbReference type="Google" id="ProtNLM"/>
    </source>
</evidence>
<feature type="region of interest" description="Disordered" evidence="1">
    <location>
        <begin position="40"/>
        <end position="70"/>
    </location>
</feature>
<dbReference type="eggNOG" id="ENOG502ZQZ4">
    <property type="taxonomic scope" value="Bacteria"/>
</dbReference>
<protein>
    <recommendedName>
        <fullName evidence="4">Sporulation protein</fullName>
    </recommendedName>
</protein>
<keyword evidence="3" id="KW-1185">Reference proteome</keyword>
<dbReference type="STRING" id="1385510.GCA_000425205_00206"/>
<evidence type="ECO:0000256" key="1">
    <source>
        <dbReference type="SAM" id="MobiDB-lite"/>
    </source>
</evidence>
<dbReference type="PROSITE" id="PS51257">
    <property type="entry name" value="PROKAR_LIPOPROTEIN"/>
    <property type="match status" value="1"/>
</dbReference>
<reference evidence="2 3" key="1">
    <citation type="submission" date="2013-08" db="EMBL/GenBank/DDBJ databases">
        <authorList>
            <person name="Huang J."/>
            <person name="Wang G."/>
        </authorList>
    </citation>
    <scope>NUCLEOTIDE SEQUENCE [LARGE SCALE GENOMIC DNA]</scope>
    <source>
        <strain evidence="2 3">JSM 076056</strain>
    </source>
</reference>
<dbReference type="RefSeq" id="WP_026799027.1">
    <property type="nucleotide sequence ID" value="NZ_AULI01000001.1"/>
</dbReference>